<protein>
    <recommendedName>
        <fullName evidence="6">Beta-xylanase</fullName>
        <ecNumber evidence="6">3.2.1.8</ecNumber>
    </recommendedName>
</protein>
<keyword evidence="7" id="KW-0732">Signal</keyword>
<feature type="chain" id="PRO_5042149507" description="Beta-xylanase" evidence="7">
    <location>
        <begin position="16"/>
        <end position="346"/>
    </location>
</feature>
<comment type="caution">
    <text evidence="9">The sequence shown here is derived from an EMBL/GenBank/DDBJ whole genome shotgun (WGS) entry which is preliminary data.</text>
</comment>
<evidence type="ECO:0000259" key="8">
    <source>
        <dbReference type="PROSITE" id="PS51760"/>
    </source>
</evidence>
<reference evidence="9" key="1">
    <citation type="submission" date="2023-02" db="EMBL/GenBank/DDBJ databases">
        <title>Colletotrichum kahawae CIFC_Que2 genome sequencing and assembly.</title>
        <authorList>
            <person name="Baroncelli R."/>
        </authorList>
    </citation>
    <scope>NUCLEOTIDE SEQUENCE</scope>
    <source>
        <strain evidence="9">CIFC_Que2</strain>
    </source>
</reference>
<evidence type="ECO:0000256" key="6">
    <source>
        <dbReference type="RuleBase" id="RU361174"/>
    </source>
</evidence>
<dbReference type="InterPro" id="IPR044846">
    <property type="entry name" value="GH10"/>
</dbReference>
<evidence type="ECO:0000313" key="9">
    <source>
        <dbReference type="EMBL" id="KAK2762457.1"/>
    </source>
</evidence>
<dbReference type="Pfam" id="PF00331">
    <property type="entry name" value="Glyco_hydro_10"/>
    <property type="match status" value="1"/>
</dbReference>
<keyword evidence="2 6" id="KW-0378">Hydrolase</keyword>
<dbReference type="PANTHER" id="PTHR31490:SF76">
    <property type="entry name" value="ENDO-1,4-BETA-XYLANASE C"/>
    <property type="match status" value="1"/>
</dbReference>
<dbReference type="PANTHER" id="PTHR31490">
    <property type="entry name" value="GLYCOSYL HYDROLASE"/>
    <property type="match status" value="1"/>
</dbReference>
<keyword evidence="10" id="KW-1185">Reference proteome</keyword>
<dbReference type="InterPro" id="IPR017853">
    <property type="entry name" value="GH"/>
</dbReference>
<keyword evidence="5 6" id="KW-0624">Polysaccharide degradation</keyword>
<comment type="catalytic activity">
    <reaction evidence="6">
        <text>Endohydrolysis of (1-&gt;4)-beta-D-xylosidic linkages in xylans.</text>
        <dbReference type="EC" id="3.2.1.8"/>
    </reaction>
</comment>
<evidence type="ECO:0000256" key="3">
    <source>
        <dbReference type="ARBA" id="ARBA00023277"/>
    </source>
</evidence>
<dbReference type="SUPFAM" id="SSF51445">
    <property type="entry name" value="(Trans)glycosidases"/>
    <property type="match status" value="1"/>
</dbReference>
<gene>
    <name evidence="9" type="ORF">CKAH01_16149</name>
</gene>
<sequence>MKFSLALLVAPLALATPLRIATTHERAHHLAERQAAVSIDTLFKAKGKGKLFIGVSGDNGIMQQGKTEAIIKANFGQVTPEYSMKWDATEPTKGNFSWENSDFLVNWATTNGKSIRGHTLLWHQALPTWVSAIRDKKTMTSVLQNHISTVVGRYKGKIRSWLLTKPDMKDVVNEIFNDDGTFRNTTFFNVLGESYVGIAFKAARAADPAAKLYINDYNLDNKDWGKPAAVVKKVNQWIAQGIPIDGIGSQCHLAQNMSSKIQGALELLATAKVSEIAITELDINNAPPAQYAEVVNACVNVPKCRGITVWGVSDKQSWQASAKVLLFDENWNPKPAYNAIATALKK</sequence>
<dbReference type="GO" id="GO:0000272">
    <property type="term" value="P:polysaccharide catabolic process"/>
    <property type="evidence" value="ECO:0007669"/>
    <property type="project" value="UniProtKB-KW"/>
</dbReference>
<dbReference type="InterPro" id="IPR001000">
    <property type="entry name" value="GH10_dom"/>
</dbReference>
<dbReference type="AlphaFoldDB" id="A0AAD9YE67"/>
<feature type="domain" description="GH10" evidence="8">
    <location>
        <begin position="36"/>
        <end position="343"/>
    </location>
</feature>
<accession>A0AAD9YE67</accession>
<evidence type="ECO:0000256" key="5">
    <source>
        <dbReference type="ARBA" id="ARBA00023326"/>
    </source>
</evidence>
<name>A0AAD9YE67_COLKA</name>
<dbReference type="EC" id="3.2.1.8" evidence="6"/>
<dbReference type="PRINTS" id="PR00134">
    <property type="entry name" value="GLHYDRLASE10"/>
</dbReference>
<dbReference type="Gene3D" id="3.20.20.80">
    <property type="entry name" value="Glycosidases"/>
    <property type="match status" value="1"/>
</dbReference>
<evidence type="ECO:0000256" key="1">
    <source>
        <dbReference type="ARBA" id="ARBA00007495"/>
    </source>
</evidence>
<organism evidence="9 10">
    <name type="scientific">Colletotrichum kahawae</name>
    <name type="common">Coffee berry disease fungus</name>
    <dbReference type="NCBI Taxonomy" id="34407"/>
    <lineage>
        <taxon>Eukaryota</taxon>
        <taxon>Fungi</taxon>
        <taxon>Dikarya</taxon>
        <taxon>Ascomycota</taxon>
        <taxon>Pezizomycotina</taxon>
        <taxon>Sordariomycetes</taxon>
        <taxon>Hypocreomycetidae</taxon>
        <taxon>Glomerellales</taxon>
        <taxon>Glomerellaceae</taxon>
        <taxon>Colletotrichum</taxon>
        <taxon>Colletotrichum gloeosporioides species complex</taxon>
    </lineage>
</organism>
<dbReference type="SMART" id="SM00633">
    <property type="entry name" value="Glyco_10"/>
    <property type="match status" value="1"/>
</dbReference>
<dbReference type="Proteomes" id="UP001281614">
    <property type="component" value="Unassembled WGS sequence"/>
</dbReference>
<evidence type="ECO:0000256" key="2">
    <source>
        <dbReference type="ARBA" id="ARBA00022801"/>
    </source>
</evidence>
<evidence type="ECO:0000256" key="4">
    <source>
        <dbReference type="ARBA" id="ARBA00023295"/>
    </source>
</evidence>
<comment type="similarity">
    <text evidence="1 6">Belongs to the glycosyl hydrolase 10 (cellulase F) family.</text>
</comment>
<dbReference type="PROSITE" id="PS51760">
    <property type="entry name" value="GH10_2"/>
    <property type="match status" value="1"/>
</dbReference>
<keyword evidence="3 6" id="KW-0119">Carbohydrate metabolism</keyword>
<dbReference type="EMBL" id="VYYT01000153">
    <property type="protein sequence ID" value="KAK2762457.1"/>
    <property type="molecule type" value="Genomic_DNA"/>
</dbReference>
<proteinExistence type="inferred from homology"/>
<keyword evidence="4 6" id="KW-0326">Glycosidase</keyword>
<evidence type="ECO:0000256" key="7">
    <source>
        <dbReference type="SAM" id="SignalP"/>
    </source>
</evidence>
<evidence type="ECO:0000313" key="10">
    <source>
        <dbReference type="Proteomes" id="UP001281614"/>
    </source>
</evidence>
<dbReference type="GO" id="GO:0031176">
    <property type="term" value="F:endo-1,4-beta-xylanase activity"/>
    <property type="evidence" value="ECO:0007669"/>
    <property type="project" value="UniProtKB-EC"/>
</dbReference>
<feature type="signal peptide" evidence="7">
    <location>
        <begin position="1"/>
        <end position="15"/>
    </location>
</feature>